<gene>
    <name evidence="2" type="ORF">EWB00_011371</name>
</gene>
<protein>
    <submittedName>
        <fullName evidence="2">Uncharacterized protein</fullName>
    </submittedName>
</protein>
<dbReference type="Proteomes" id="UP000311919">
    <property type="component" value="Unassembled WGS sequence"/>
</dbReference>
<dbReference type="AlphaFoldDB" id="A0A4Z2CKP7"/>
<keyword evidence="1" id="KW-0812">Transmembrane</keyword>
<sequence length="123" mass="13741">MKQASTLCQQPGQQQGKHLIPSLENQSHPGTSHGPARASLSCIRLRRLRAPSFSLAFCSFPHLALLHLPFFIVLGLRECLPRIRRLGEFHLQLGLVSPASPYLASFPFFIFLALVCLPDLRKL</sequence>
<organism evidence="2 3">
    <name type="scientific">Schistosoma japonicum</name>
    <name type="common">Blood fluke</name>
    <dbReference type="NCBI Taxonomy" id="6182"/>
    <lineage>
        <taxon>Eukaryota</taxon>
        <taxon>Metazoa</taxon>
        <taxon>Spiralia</taxon>
        <taxon>Lophotrochozoa</taxon>
        <taxon>Platyhelminthes</taxon>
        <taxon>Trematoda</taxon>
        <taxon>Digenea</taxon>
        <taxon>Strigeidida</taxon>
        <taxon>Schistosomatoidea</taxon>
        <taxon>Schistosomatidae</taxon>
        <taxon>Schistosoma</taxon>
    </lineage>
</organism>
<feature type="transmembrane region" description="Helical" evidence="1">
    <location>
        <begin position="96"/>
        <end position="117"/>
    </location>
</feature>
<comment type="caution">
    <text evidence="2">The sequence shown here is derived from an EMBL/GenBank/DDBJ whole genome shotgun (WGS) entry which is preliminary data.</text>
</comment>
<keyword evidence="1" id="KW-0472">Membrane</keyword>
<keyword evidence="3" id="KW-1185">Reference proteome</keyword>
<evidence type="ECO:0000313" key="3">
    <source>
        <dbReference type="Proteomes" id="UP000311919"/>
    </source>
</evidence>
<dbReference type="EMBL" id="SKCS01000966">
    <property type="protein sequence ID" value="TNN04766.1"/>
    <property type="molecule type" value="Genomic_DNA"/>
</dbReference>
<evidence type="ECO:0000313" key="2">
    <source>
        <dbReference type="EMBL" id="TNN04766.1"/>
    </source>
</evidence>
<evidence type="ECO:0000256" key="1">
    <source>
        <dbReference type="SAM" id="Phobius"/>
    </source>
</evidence>
<proteinExistence type="predicted"/>
<reference evidence="2 3" key="1">
    <citation type="submission" date="2019-03" db="EMBL/GenBank/DDBJ databases">
        <title>An improved genome assembly of the fluke Schistosoma japonicum.</title>
        <authorList>
            <person name="Hu W."/>
            <person name="Luo F."/>
            <person name="Yin M."/>
            <person name="Mo X."/>
            <person name="Sun C."/>
            <person name="Wu Q."/>
            <person name="Zhu B."/>
            <person name="Xiang M."/>
            <person name="Wang J."/>
            <person name="Wang Y."/>
            <person name="Zhang T."/>
            <person name="Xu B."/>
            <person name="Zheng H."/>
            <person name="Feng Z."/>
        </authorList>
    </citation>
    <scope>NUCLEOTIDE SEQUENCE [LARGE SCALE GENOMIC DNA]</scope>
    <source>
        <strain evidence="2">HuSjv2</strain>
        <tissue evidence="2">Worms</tissue>
    </source>
</reference>
<name>A0A4Z2CKP7_SCHJA</name>
<keyword evidence="1" id="KW-1133">Transmembrane helix</keyword>
<feature type="transmembrane region" description="Helical" evidence="1">
    <location>
        <begin position="53"/>
        <end position="76"/>
    </location>
</feature>
<accession>A0A4Z2CKP7</accession>